<sequence>MVFAEIVGTLSFLQPQADDDIADRLHYYYTSTFLLLTAVLISLKMYGGRPMECLVSAEFKNSWEEYVELYCWSKNTYFVSFKEKFPDGLEERDSRMVAYYQWIPFYLVLSAFMFYSPCLIWRVMYDRSGIRLKDIMAFGTDRLNIQPAVRQKNVAGLAHHLTSIFRHRFRFGAHHEYHHKLFSKIINFRYCESFLTFLYIGIKILFLINVMIQLYLMNKFLQTEGYGFYGVGVVKDLINGRPWSDSGSFPRVTFCDFEFRELGNIRNYSVQCLLVINIFCEKIFLLLWLWYSILIITSIASLISWTSSSAFYEARKIFIIRRLELADVDFHASNYKDDIDEFVLNTIKTDGVFVLKMLTIHSGLLVCSEVVDKMWDIYMENKIKLNEVFTENISIGRKSQLSPPPIARRKTSVLVPLVTVDESYLPSHYHSPISHPMMTSPGIHEESENSEHSPVVRKPAIKSATIASADAGADAEIT</sequence>
<protein>
    <submittedName>
        <fullName evidence="2">Innexin</fullName>
    </submittedName>
</protein>
<evidence type="ECO:0000313" key="1">
    <source>
        <dbReference type="Proteomes" id="UP000095286"/>
    </source>
</evidence>
<dbReference type="Proteomes" id="UP000095286">
    <property type="component" value="Unplaced"/>
</dbReference>
<organism evidence="1 2">
    <name type="scientific">Rhabditophanes sp. KR3021</name>
    <dbReference type="NCBI Taxonomy" id="114890"/>
    <lineage>
        <taxon>Eukaryota</taxon>
        <taxon>Metazoa</taxon>
        <taxon>Ecdysozoa</taxon>
        <taxon>Nematoda</taxon>
        <taxon>Chromadorea</taxon>
        <taxon>Rhabditida</taxon>
        <taxon>Tylenchina</taxon>
        <taxon>Panagrolaimomorpha</taxon>
        <taxon>Strongyloidoidea</taxon>
        <taxon>Alloionematidae</taxon>
        <taxon>Rhabditophanes</taxon>
    </lineage>
</organism>
<accession>A0AC35UB99</accession>
<evidence type="ECO:0000313" key="2">
    <source>
        <dbReference type="WBParaSite" id="RSKR_0000955500.1"/>
    </source>
</evidence>
<proteinExistence type="predicted"/>
<reference evidence="2" key="1">
    <citation type="submission" date="2016-11" db="UniProtKB">
        <authorList>
            <consortium name="WormBaseParasite"/>
        </authorList>
    </citation>
    <scope>IDENTIFICATION</scope>
    <source>
        <strain evidence="2">KR3021</strain>
    </source>
</reference>
<name>A0AC35UB99_9BILA</name>
<dbReference type="WBParaSite" id="RSKR_0000955500.1">
    <property type="protein sequence ID" value="RSKR_0000955500.1"/>
    <property type="gene ID" value="RSKR_0000955500"/>
</dbReference>